<keyword evidence="7" id="KW-0407">Ion channel</keyword>
<comment type="subunit">
    <text evidence="7">Homoheptamer.</text>
</comment>
<evidence type="ECO:0000256" key="7">
    <source>
        <dbReference type="RuleBase" id="RU369025"/>
    </source>
</evidence>
<comment type="similarity">
    <text evidence="2 7">Belongs to the MscS (TC 1.A.23) family.</text>
</comment>
<dbReference type="InterPro" id="IPR045275">
    <property type="entry name" value="MscS_archaea/bacteria_type"/>
</dbReference>
<evidence type="ECO:0000259" key="8">
    <source>
        <dbReference type="Pfam" id="PF00924"/>
    </source>
</evidence>
<protein>
    <recommendedName>
        <fullName evidence="7">Small-conductance mechanosensitive channel</fullName>
    </recommendedName>
</protein>
<comment type="caution">
    <text evidence="7">Lacks conserved residue(s) required for the propagation of feature annotation.</text>
</comment>
<dbReference type="Proteomes" id="UP001449225">
    <property type="component" value="Unassembled WGS sequence"/>
</dbReference>
<dbReference type="InterPro" id="IPR011014">
    <property type="entry name" value="MscS_channel_TM-2"/>
</dbReference>
<dbReference type="Gene3D" id="3.30.70.100">
    <property type="match status" value="1"/>
</dbReference>
<dbReference type="PANTHER" id="PTHR30221">
    <property type="entry name" value="SMALL-CONDUCTANCE MECHANOSENSITIVE CHANNEL"/>
    <property type="match status" value="1"/>
</dbReference>
<feature type="domain" description="Mechanosensitive ion channel MscS C-terminal" evidence="9">
    <location>
        <begin position="168"/>
        <end position="250"/>
    </location>
</feature>
<dbReference type="SUPFAM" id="SSF82861">
    <property type="entry name" value="Mechanosensitive channel protein MscS (YggB), transmembrane region"/>
    <property type="match status" value="1"/>
</dbReference>
<dbReference type="InterPro" id="IPR011066">
    <property type="entry name" value="MscS_channel_C_sf"/>
</dbReference>
<proteinExistence type="inferred from homology"/>
<dbReference type="PANTHER" id="PTHR30221:SF20">
    <property type="entry name" value="SMALL-CONDUCTANCE MECHANOSENSITIVE CHANNEL"/>
    <property type="match status" value="1"/>
</dbReference>
<keyword evidence="12" id="KW-1185">Reference proteome</keyword>
<evidence type="ECO:0000256" key="6">
    <source>
        <dbReference type="ARBA" id="ARBA00023136"/>
    </source>
</evidence>
<evidence type="ECO:0000256" key="5">
    <source>
        <dbReference type="ARBA" id="ARBA00022989"/>
    </source>
</evidence>
<evidence type="ECO:0000256" key="1">
    <source>
        <dbReference type="ARBA" id="ARBA00004651"/>
    </source>
</evidence>
<evidence type="ECO:0000313" key="12">
    <source>
        <dbReference type="Proteomes" id="UP001449225"/>
    </source>
</evidence>
<dbReference type="InterPro" id="IPR049142">
    <property type="entry name" value="MS_channel_1st"/>
</dbReference>
<keyword evidence="5 7" id="KW-1133">Transmembrane helix</keyword>
<dbReference type="InterPro" id="IPR049278">
    <property type="entry name" value="MS_channel_C"/>
</dbReference>
<reference evidence="11 12" key="1">
    <citation type="submission" date="2024-03" db="EMBL/GenBank/DDBJ databases">
        <title>Community enrichment and isolation of bacterial strains for fucoidan degradation.</title>
        <authorList>
            <person name="Sichert A."/>
        </authorList>
    </citation>
    <scope>NUCLEOTIDE SEQUENCE [LARGE SCALE GENOMIC DNA]</scope>
    <source>
        <strain evidence="11 12">AS76</strain>
    </source>
</reference>
<sequence length="283" mass="31178">MMPEFLQSIALLAWVRAILFIVAGFVIAKLASRLFRKLSDNKLSTHHQLLGSMLIFYLLFMLFFLSGLKELGFSMSVLLGAAGVLSVAVGFASQTSASNLISGLFLIAEKPFEVGDVLKLNEFSGEVISIDLLSIKLRTFDNVMIRVPNETLIKTTFVNMSRFPIRRVDLVIGIAYNEDIEIARTVLLEAALHHPRALVNPDPFCIVTMFNASSVDLQLSVWVVRAELKDAKSELLIACKKALDAAGIEIPFPHTSMYVGEHTKPFPIQMVEPAVVDKGPSGK</sequence>
<keyword evidence="3" id="KW-1003">Cell membrane</keyword>
<keyword evidence="6 7" id="KW-0472">Membrane</keyword>
<evidence type="ECO:0000259" key="10">
    <source>
        <dbReference type="Pfam" id="PF21088"/>
    </source>
</evidence>
<dbReference type="InterPro" id="IPR023408">
    <property type="entry name" value="MscS_beta-dom_sf"/>
</dbReference>
<gene>
    <name evidence="11" type="ORF">WNY58_03920</name>
</gene>
<dbReference type="Pfam" id="PF21088">
    <property type="entry name" value="MS_channel_1st"/>
    <property type="match status" value="1"/>
</dbReference>
<accession>A0ABU9TP90</accession>
<feature type="transmembrane region" description="Helical" evidence="7">
    <location>
        <begin position="73"/>
        <end position="92"/>
    </location>
</feature>
<evidence type="ECO:0000313" key="11">
    <source>
        <dbReference type="EMBL" id="MEM5535536.1"/>
    </source>
</evidence>
<evidence type="ECO:0000259" key="9">
    <source>
        <dbReference type="Pfam" id="PF21082"/>
    </source>
</evidence>
<name>A0ABU9TP90_9GAMM</name>
<evidence type="ECO:0000256" key="2">
    <source>
        <dbReference type="ARBA" id="ARBA00008017"/>
    </source>
</evidence>
<feature type="transmembrane region" description="Helical" evidence="7">
    <location>
        <begin position="6"/>
        <end position="28"/>
    </location>
</feature>
<dbReference type="EMBL" id="JBBMRA010000002">
    <property type="protein sequence ID" value="MEM5535536.1"/>
    <property type="molecule type" value="Genomic_DNA"/>
</dbReference>
<evidence type="ECO:0000256" key="4">
    <source>
        <dbReference type="ARBA" id="ARBA00022692"/>
    </source>
</evidence>
<comment type="caution">
    <text evidence="11">The sequence shown here is derived from an EMBL/GenBank/DDBJ whole genome shotgun (WGS) entry which is preliminary data.</text>
</comment>
<feature type="domain" description="Mechanosensitive ion channel MscS" evidence="8">
    <location>
        <begin position="96"/>
        <end position="162"/>
    </location>
</feature>
<dbReference type="Gene3D" id="1.10.287.1260">
    <property type="match status" value="1"/>
</dbReference>
<evidence type="ECO:0000256" key="3">
    <source>
        <dbReference type="ARBA" id="ARBA00022475"/>
    </source>
</evidence>
<feature type="transmembrane region" description="Helical" evidence="7">
    <location>
        <begin position="49"/>
        <end position="67"/>
    </location>
</feature>
<keyword evidence="7" id="KW-0406">Ion transport</keyword>
<dbReference type="SUPFAM" id="SSF82689">
    <property type="entry name" value="Mechanosensitive channel protein MscS (YggB), C-terminal domain"/>
    <property type="match status" value="1"/>
</dbReference>
<dbReference type="InterPro" id="IPR010920">
    <property type="entry name" value="LSM_dom_sf"/>
</dbReference>
<dbReference type="Pfam" id="PF21082">
    <property type="entry name" value="MS_channel_3rd"/>
    <property type="match status" value="1"/>
</dbReference>
<dbReference type="Pfam" id="PF00924">
    <property type="entry name" value="MS_channel_2nd"/>
    <property type="match status" value="1"/>
</dbReference>
<dbReference type="SUPFAM" id="SSF50182">
    <property type="entry name" value="Sm-like ribonucleoproteins"/>
    <property type="match status" value="1"/>
</dbReference>
<keyword evidence="4 7" id="KW-0812">Transmembrane</keyword>
<dbReference type="InterPro" id="IPR006685">
    <property type="entry name" value="MscS_channel_2nd"/>
</dbReference>
<organism evidence="11 12">
    <name type="scientific">Neptuniibacter pectenicola</name>
    <dbReference type="NCBI Taxonomy" id="1806669"/>
    <lineage>
        <taxon>Bacteria</taxon>
        <taxon>Pseudomonadati</taxon>
        <taxon>Pseudomonadota</taxon>
        <taxon>Gammaproteobacteria</taxon>
        <taxon>Oceanospirillales</taxon>
        <taxon>Oceanospirillaceae</taxon>
        <taxon>Neptuniibacter</taxon>
    </lineage>
</organism>
<keyword evidence="7" id="KW-0813">Transport</keyword>
<comment type="function">
    <text evidence="7">Mechanosensitive channel that participates in the regulation of osmotic pressure changes within the cell, opening in response to stretch forces in the membrane lipid bilayer, without the need for other proteins. Contributes to normal resistance to hypoosmotic shock. Forms an ion channel of 1.0 nanosiemens conductance with a slight preference for anions.</text>
</comment>
<feature type="domain" description="Mechanosensitive ion channel transmembrane helices 2/3" evidence="10">
    <location>
        <begin position="54"/>
        <end position="94"/>
    </location>
</feature>
<dbReference type="Gene3D" id="2.30.30.60">
    <property type="match status" value="1"/>
</dbReference>
<comment type="subcellular location">
    <subcellularLocation>
        <location evidence="7">Cell inner membrane</location>
        <topology evidence="7">Multi-pass membrane protein</topology>
    </subcellularLocation>
    <subcellularLocation>
        <location evidence="1">Cell membrane</location>
        <topology evidence="1">Multi-pass membrane protein</topology>
    </subcellularLocation>
</comment>
<keyword evidence="7" id="KW-0997">Cell inner membrane</keyword>